<dbReference type="GO" id="GO:0005737">
    <property type="term" value="C:cytoplasm"/>
    <property type="evidence" value="ECO:0007669"/>
    <property type="project" value="UniProtKB-SubCell"/>
</dbReference>
<dbReference type="Gene3D" id="3.90.1150.10">
    <property type="entry name" value="Aspartate Aminotransferase, domain 1"/>
    <property type="match status" value="1"/>
</dbReference>
<dbReference type="Gene3D" id="3.40.640.10">
    <property type="entry name" value="Type I PLP-dependent aspartate aminotransferase-like (Major domain)"/>
    <property type="match status" value="1"/>
</dbReference>
<protein>
    <recommendedName>
        <fullName evidence="5">Acetylornithine aminotransferase</fullName>
        <shortName evidence="5">ACOAT</shortName>
        <ecNumber evidence="5">2.6.1.11</ecNumber>
    </recommendedName>
</protein>
<dbReference type="Proteomes" id="UP000243807">
    <property type="component" value="Chromosome"/>
</dbReference>
<dbReference type="PANTHER" id="PTHR11986:SF79">
    <property type="entry name" value="ACETYLORNITHINE AMINOTRANSFERASE, MITOCHONDRIAL"/>
    <property type="match status" value="1"/>
</dbReference>
<feature type="modified residue" description="N6-(pyridoxal phosphate)lysine" evidence="5">
    <location>
        <position position="244"/>
    </location>
</feature>
<keyword evidence="3 5" id="KW-0808">Transferase</keyword>
<comment type="subcellular location">
    <subcellularLocation>
        <location evidence="5">Cytoplasm</location>
    </subcellularLocation>
</comment>
<dbReference type="STRING" id="1765967.BW247_03480"/>
<feature type="binding site" evidence="5">
    <location>
        <position position="272"/>
    </location>
    <ligand>
        <name>N(2)-acetyl-L-ornithine</name>
        <dbReference type="ChEBI" id="CHEBI:57805"/>
    </ligand>
</feature>
<evidence type="ECO:0000256" key="4">
    <source>
        <dbReference type="ARBA" id="ARBA00022898"/>
    </source>
</evidence>
<keyword evidence="1 5" id="KW-0032">Aminotransferase</keyword>
<dbReference type="PROSITE" id="PS00600">
    <property type="entry name" value="AA_TRANSFER_CLASS_3"/>
    <property type="match status" value="1"/>
</dbReference>
<organism evidence="6 7">
    <name type="scientific">Acidihalobacter ferrooxydans</name>
    <dbReference type="NCBI Taxonomy" id="1765967"/>
    <lineage>
        <taxon>Bacteria</taxon>
        <taxon>Pseudomonadati</taxon>
        <taxon>Pseudomonadota</taxon>
        <taxon>Gammaproteobacteria</taxon>
        <taxon>Chromatiales</taxon>
        <taxon>Ectothiorhodospiraceae</taxon>
        <taxon>Acidihalobacter</taxon>
    </lineage>
</organism>
<dbReference type="PIRSF" id="PIRSF000521">
    <property type="entry name" value="Transaminase_4ab_Lys_Orn"/>
    <property type="match status" value="1"/>
</dbReference>
<feature type="binding site" evidence="5">
    <location>
        <begin position="215"/>
        <end position="218"/>
    </location>
    <ligand>
        <name>pyridoxal 5'-phosphate</name>
        <dbReference type="ChEBI" id="CHEBI:597326"/>
    </ligand>
</feature>
<name>A0A1P8UEM8_9GAMM</name>
<proteinExistence type="inferred from homology"/>
<evidence type="ECO:0000256" key="5">
    <source>
        <dbReference type="HAMAP-Rule" id="MF_01107"/>
    </source>
</evidence>
<dbReference type="GO" id="GO:0006526">
    <property type="term" value="P:L-arginine biosynthetic process"/>
    <property type="evidence" value="ECO:0007669"/>
    <property type="project" value="UniProtKB-UniRule"/>
</dbReference>
<keyword evidence="2 5" id="KW-0028">Amino-acid biosynthesis</keyword>
<feature type="binding site" evidence="5">
    <location>
        <position position="273"/>
    </location>
    <ligand>
        <name>pyridoxal 5'-phosphate</name>
        <dbReference type="ChEBI" id="CHEBI:597326"/>
    </ligand>
</feature>
<evidence type="ECO:0000256" key="3">
    <source>
        <dbReference type="ARBA" id="ARBA00022679"/>
    </source>
</evidence>
<dbReference type="InterPro" id="IPR015421">
    <property type="entry name" value="PyrdxlP-dep_Trfase_major"/>
</dbReference>
<accession>A0A1P8UEM8</accession>
<comment type="subunit">
    <text evidence="5">Homodimer.</text>
</comment>
<feature type="binding site" evidence="5">
    <location>
        <begin position="96"/>
        <end position="97"/>
    </location>
    <ligand>
        <name>pyridoxal 5'-phosphate</name>
        <dbReference type="ChEBI" id="CHEBI:597326"/>
    </ligand>
</feature>
<dbReference type="EMBL" id="CP019434">
    <property type="protein sequence ID" value="APZ42266.1"/>
    <property type="molecule type" value="Genomic_DNA"/>
</dbReference>
<comment type="catalytic activity">
    <reaction evidence="5">
        <text>N(2)-acetyl-L-ornithine + 2-oxoglutarate = N-acetyl-L-glutamate 5-semialdehyde + L-glutamate</text>
        <dbReference type="Rhea" id="RHEA:18049"/>
        <dbReference type="ChEBI" id="CHEBI:16810"/>
        <dbReference type="ChEBI" id="CHEBI:29123"/>
        <dbReference type="ChEBI" id="CHEBI:29985"/>
        <dbReference type="ChEBI" id="CHEBI:57805"/>
        <dbReference type="EC" id="2.6.1.11"/>
    </reaction>
</comment>
<evidence type="ECO:0000256" key="1">
    <source>
        <dbReference type="ARBA" id="ARBA00022576"/>
    </source>
</evidence>
<dbReference type="PANTHER" id="PTHR11986">
    <property type="entry name" value="AMINOTRANSFERASE CLASS III"/>
    <property type="match status" value="1"/>
</dbReference>
<feature type="binding site" evidence="5">
    <location>
        <position position="128"/>
    </location>
    <ligand>
        <name>pyridoxal 5'-phosphate</name>
        <dbReference type="ChEBI" id="CHEBI:597326"/>
    </ligand>
</feature>
<dbReference type="UniPathway" id="UPA00068">
    <property type="reaction ID" value="UER00109"/>
</dbReference>
<dbReference type="CDD" id="cd00610">
    <property type="entry name" value="OAT_like"/>
    <property type="match status" value="1"/>
</dbReference>
<dbReference type="InterPro" id="IPR049704">
    <property type="entry name" value="Aminotrans_3_PPA_site"/>
</dbReference>
<dbReference type="GO" id="GO:0003992">
    <property type="term" value="F:N2-acetyl-L-ornithine:2-oxoglutarate 5-aminotransferase activity"/>
    <property type="evidence" value="ECO:0007669"/>
    <property type="project" value="UniProtKB-UniRule"/>
</dbReference>
<dbReference type="Pfam" id="PF00202">
    <property type="entry name" value="Aminotran_3"/>
    <property type="match status" value="1"/>
</dbReference>
<dbReference type="NCBIfam" id="TIGR00707">
    <property type="entry name" value="argD"/>
    <property type="match status" value="1"/>
</dbReference>
<evidence type="ECO:0000313" key="7">
    <source>
        <dbReference type="Proteomes" id="UP000243807"/>
    </source>
</evidence>
<dbReference type="InterPro" id="IPR015422">
    <property type="entry name" value="PyrdxlP-dep_Trfase_small"/>
</dbReference>
<evidence type="ECO:0000313" key="6">
    <source>
        <dbReference type="EMBL" id="APZ42266.1"/>
    </source>
</evidence>
<dbReference type="InterPro" id="IPR005814">
    <property type="entry name" value="Aminotrans_3"/>
</dbReference>
<dbReference type="RefSeq" id="WP_076835765.1">
    <property type="nucleotide sequence ID" value="NZ_CP019434.1"/>
</dbReference>
<dbReference type="GO" id="GO:0042802">
    <property type="term" value="F:identical protein binding"/>
    <property type="evidence" value="ECO:0007669"/>
    <property type="project" value="TreeGrafter"/>
</dbReference>
<keyword evidence="5" id="KW-0963">Cytoplasm</keyword>
<keyword evidence="5" id="KW-0055">Arginine biosynthesis</keyword>
<reference evidence="6 7" key="1">
    <citation type="submission" date="2017-01" db="EMBL/GenBank/DDBJ databases">
        <title>Draft sequence of Acidihalobacter ferrooxidans strain DSM 14175 (strain V8).</title>
        <authorList>
            <person name="Khaleque H.N."/>
            <person name="Ramsay J.P."/>
            <person name="Murphy R.J.T."/>
            <person name="Kaksonen A.H."/>
            <person name="Boxall N.J."/>
            <person name="Watkin E.L.J."/>
        </authorList>
    </citation>
    <scope>NUCLEOTIDE SEQUENCE [LARGE SCALE GENOMIC DNA]</scope>
    <source>
        <strain evidence="6 7">V8</strain>
    </source>
</reference>
<dbReference type="InterPro" id="IPR050103">
    <property type="entry name" value="Class-III_PLP-dep_AT"/>
</dbReference>
<dbReference type="HAMAP" id="MF_01107">
    <property type="entry name" value="ArgD_aminotrans_3"/>
    <property type="match status" value="1"/>
</dbReference>
<sequence>MSDYLMHTYARQPITFVRGEGPWLYDDNDRRYLDAISGIAVCGLGHAHPAVSDAVCEQARTLMHTSNLYQVETQSRLGQRLCTLAGMDAAFFSNSGAEANEAAIKIARLYGHNHHIAEPEIVVMEHSFHGRTLATLSATGNRKVQAGFEPLVRGFVRAPYGDIEAVRQIAANRPNVVAVLVEPVQGEGGICIPPDDYLNGLRSLCDEHGWLLMLDEIQSGMGRAGRWFAHQLNGIRPDVMTLAKALGNGMPIGACLACGEAARTFAPGNHGSTFGGNPLACRTALAVIDAIESNGLVERAAALGQRMLAGLHDGLSGRSGVTDIRGLGLLLGIELDRPCAELVERAREQGLLINVTAGNVIRLLPPLIIDDAQAQAIVDGVVALVREFLSSTPEG</sequence>
<dbReference type="SUPFAM" id="SSF53383">
    <property type="entry name" value="PLP-dependent transferases"/>
    <property type="match status" value="1"/>
</dbReference>
<keyword evidence="4 5" id="KW-0663">Pyridoxal phosphate</keyword>
<keyword evidence="7" id="KW-1185">Reference proteome</keyword>
<evidence type="ECO:0000256" key="2">
    <source>
        <dbReference type="ARBA" id="ARBA00022605"/>
    </source>
</evidence>
<dbReference type="GO" id="GO:0030170">
    <property type="term" value="F:pyridoxal phosphate binding"/>
    <property type="evidence" value="ECO:0007669"/>
    <property type="project" value="InterPro"/>
</dbReference>
<feature type="binding site" evidence="5">
    <location>
        <position position="131"/>
    </location>
    <ligand>
        <name>N(2)-acetyl-L-ornithine</name>
        <dbReference type="ChEBI" id="CHEBI:57805"/>
    </ligand>
</feature>
<dbReference type="FunFam" id="3.40.640.10:FF:000004">
    <property type="entry name" value="Acetylornithine aminotransferase"/>
    <property type="match status" value="1"/>
</dbReference>
<comment type="pathway">
    <text evidence="5">Amino-acid biosynthesis; L-arginine biosynthesis; N(2)-acetyl-L-ornithine from L-glutamate: step 4/4.</text>
</comment>
<dbReference type="InterPro" id="IPR004636">
    <property type="entry name" value="AcOrn/SuccOrn_fam"/>
</dbReference>
<comment type="cofactor">
    <cofactor evidence="5">
        <name>pyridoxal 5'-phosphate</name>
        <dbReference type="ChEBI" id="CHEBI:597326"/>
    </cofactor>
    <text evidence="5">Binds 1 pyridoxal phosphate per subunit.</text>
</comment>
<dbReference type="AlphaFoldDB" id="A0A1P8UEM8"/>
<dbReference type="OrthoDB" id="9770449at2"/>
<dbReference type="InterPro" id="IPR015424">
    <property type="entry name" value="PyrdxlP-dep_Trfase"/>
</dbReference>
<dbReference type="NCBIfam" id="NF002325">
    <property type="entry name" value="PRK01278.1"/>
    <property type="match status" value="1"/>
</dbReference>
<comment type="similarity">
    <text evidence="5">Belongs to the class-III pyridoxal-phosphate-dependent aminotransferase family. ArgD subfamily.</text>
</comment>
<gene>
    <name evidence="5" type="primary">argD</name>
    <name evidence="6" type="ORF">BW247_03480</name>
</gene>
<dbReference type="KEGG" id="afy:BW247_03480"/>
<dbReference type="EC" id="2.6.1.11" evidence="5"/>
<comment type="miscellaneous">
    <text evidence="5">May also have succinyldiaminopimelate aminotransferase activity, thus carrying out the corresponding step in lysine biosynthesis.</text>
</comment>